<gene>
    <name evidence="6" type="ORF">B9G79_14080</name>
</gene>
<evidence type="ECO:0000256" key="2">
    <source>
        <dbReference type="ARBA" id="ARBA00023136"/>
    </source>
</evidence>
<keyword evidence="2 3" id="KW-0472">Membrane</keyword>
<evidence type="ECO:0000313" key="7">
    <source>
        <dbReference type="Proteomes" id="UP000197003"/>
    </source>
</evidence>
<dbReference type="CDD" id="cd07185">
    <property type="entry name" value="OmpA_C-like"/>
    <property type="match status" value="1"/>
</dbReference>
<dbReference type="PROSITE" id="PS51123">
    <property type="entry name" value="OMPA_2"/>
    <property type="match status" value="1"/>
</dbReference>
<dbReference type="PANTHER" id="PTHR30329:SF20">
    <property type="entry name" value="EXPORTED PROTEIN"/>
    <property type="match status" value="1"/>
</dbReference>
<evidence type="ECO:0000256" key="3">
    <source>
        <dbReference type="PROSITE-ProRule" id="PRU00473"/>
    </source>
</evidence>
<name>A0A1Z3NB18_BDEBC</name>
<comment type="subcellular location">
    <subcellularLocation>
        <location evidence="1">Cell outer membrane</location>
    </subcellularLocation>
</comment>
<organism evidence="6 7">
    <name type="scientific">Bdellovibrio bacteriovorus</name>
    <dbReference type="NCBI Taxonomy" id="959"/>
    <lineage>
        <taxon>Bacteria</taxon>
        <taxon>Pseudomonadati</taxon>
        <taxon>Bdellovibrionota</taxon>
        <taxon>Bdellovibrionia</taxon>
        <taxon>Bdellovibrionales</taxon>
        <taxon>Pseudobdellovibrionaceae</taxon>
        <taxon>Bdellovibrio</taxon>
    </lineage>
</organism>
<dbReference type="RefSeq" id="WP_088566077.1">
    <property type="nucleotide sequence ID" value="NZ_CP020946.1"/>
</dbReference>
<evidence type="ECO:0000313" key="6">
    <source>
        <dbReference type="EMBL" id="ASD64621.1"/>
    </source>
</evidence>
<evidence type="ECO:0000256" key="1">
    <source>
        <dbReference type="ARBA" id="ARBA00004442"/>
    </source>
</evidence>
<dbReference type="Proteomes" id="UP000197003">
    <property type="component" value="Chromosome"/>
</dbReference>
<dbReference type="AlphaFoldDB" id="A0A1Z3NB18"/>
<dbReference type="Gene3D" id="3.30.1330.60">
    <property type="entry name" value="OmpA-like domain"/>
    <property type="match status" value="1"/>
</dbReference>
<feature type="domain" description="OmpA-like" evidence="5">
    <location>
        <begin position="244"/>
        <end position="355"/>
    </location>
</feature>
<evidence type="ECO:0000259" key="5">
    <source>
        <dbReference type="PROSITE" id="PS51123"/>
    </source>
</evidence>
<dbReference type="SUPFAM" id="SSF103088">
    <property type="entry name" value="OmpA-like"/>
    <property type="match status" value="1"/>
</dbReference>
<protein>
    <recommendedName>
        <fullName evidence="5">OmpA-like domain-containing protein</fullName>
    </recommendedName>
</protein>
<dbReference type="InterPro" id="IPR050330">
    <property type="entry name" value="Bact_OuterMem_StrucFunc"/>
</dbReference>
<dbReference type="OrthoDB" id="5289267at2"/>
<keyword evidence="4" id="KW-0732">Signal</keyword>
<dbReference type="PANTHER" id="PTHR30329">
    <property type="entry name" value="STATOR ELEMENT OF FLAGELLAR MOTOR COMPLEX"/>
    <property type="match status" value="1"/>
</dbReference>
<dbReference type="PRINTS" id="PR01021">
    <property type="entry name" value="OMPADOMAIN"/>
</dbReference>
<feature type="chain" id="PRO_5012893422" description="OmpA-like domain-containing protein" evidence="4">
    <location>
        <begin position="19"/>
        <end position="368"/>
    </location>
</feature>
<evidence type="ECO:0000256" key="4">
    <source>
        <dbReference type="SAM" id="SignalP"/>
    </source>
</evidence>
<accession>A0A1Z3NB18</accession>
<dbReference type="EMBL" id="CP020946">
    <property type="protein sequence ID" value="ASD64621.1"/>
    <property type="molecule type" value="Genomic_DNA"/>
</dbReference>
<dbReference type="GO" id="GO:0009279">
    <property type="term" value="C:cell outer membrane"/>
    <property type="evidence" value="ECO:0007669"/>
    <property type="project" value="UniProtKB-SubCell"/>
</dbReference>
<dbReference type="InterPro" id="IPR006664">
    <property type="entry name" value="OMP_bac"/>
</dbReference>
<reference evidence="6 7" key="1">
    <citation type="submission" date="2017-04" db="EMBL/GenBank/DDBJ databases">
        <title>Whole genome sequence of Bdellovibrio bacteriovorus strain SSB218315.</title>
        <authorList>
            <person name="Oyedara O."/>
            <person name="Rodriguez-Perez M.A."/>
        </authorList>
    </citation>
    <scope>NUCLEOTIDE SEQUENCE [LARGE SCALE GENOMIC DNA]</scope>
    <source>
        <strain evidence="6 7">SSB218315</strain>
    </source>
</reference>
<feature type="signal peptide" evidence="4">
    <location>
        <begin position="1"/>
        <end position="18"/>
    </location>
</feature>
<dbReference type="InterPro" id="IPR036737">
    <property type="entry name" value="OmpA-like_sf"/>
</dbReference>
<proteinExistence type="predicted"/>
<dbReference type="Pfam" id="PF00691">
    <property type="entry name" value="OmpA"/>
    <property type="match status" value="1"/>
</dbReference>
<dbReference type="InterPro" id="IPR006665">
    <property type="entry name" value="OmpA-like"/>
</dbReference>
<sequence length="368" mass="39874">MKTIILTALLSVGLTAQANQDSATTSALEFSREETQMAPRGVLPFLGLGGGYTGYETNGATEGTPSTIKLLGSWYLESPWVMDLGYGVNNQQFSQSSGTANETAITDGALEFAARWVSDNRWQFGVVGNQLFNQGENYTADQADAQFVGLQLLKEFNMTPSWLARLGVRAQALTNNTEQQVGMYMVDLQIGWNPGAYKPSVRSTAAAEPTVMEEVQEDITYQERVEPARPVAAVEAGSALKDVNMNMIAGAGSAIQFRSSQYAISGADNRKLQQVAKVLNENPDLVERVEIHGYADATGTDEVNQRISQARADSVKNILERNGFTNVEAVGKGATDSTGIRAQDRRAELVFVGVKDEEALKRALSTIR</sequence>